<feature type="transmembrane region" description="Helical" evidence="5">
    <location>
        <begin position="20"/>
        <end position="39"/>
    </location>
</feature>
<feature type="transmembrane region" description="Helical" evidence="5">
    <location>
        <begin position="236"/>
        <end position="259"/>
    </location>
</feature>
<evidence type="ECO:0000256" key="3">
    <source>
        <dbReference type="ARBA" id="ARBA00022989"/>
    </source>
</evidence>
<dbReference type="STRING" id="293826.Amet_4669"/>
<evidence type="ECO:0000256" key="1">
    <source>
        <dbReference type="ARBA" id="ARBA00004141"/>
    </source>
</evidence>
<evidence type="ECO:0000259" key="6">
    <source>
        <dbReference type="Pfam" id="PF12698"/>
    </source>
</evidence>
<keyword evidence="2 5" id="KW-0812">Transmembrane</keyword>
<evidence type="ECO:0000256" key="5">
    <source>
        <dbReference type="SAM" id="Phobius"/>
    </source>
</evidence>
<evidence type="ECO:0000256" key="2">
    <source>
        <dbReference type="ARBA" id="ARBA00022692"/>
    </source>
</evidence>
<feature type="domain" description="ABC-2 type transporter transmembrane" evidence="6">
    <location>
        <begin position="20"/>
        <end position="336"/>
    </location>
</feature>
<comment type="subcellular location">
    <subcellularLocation>
        <location evidence="1">Membrane</location>
        <topology evidence="1">Multi-pass membrane protein</topology>
    </subcellularLocation>
</comment>
<feature type="transmembrane region" description="Helical" evidence="5">
    <location>
        <begin position="266"/>
        <end position="285"/>
    </location>
</feature>
<keyword evidence="3 5" id="KW-1133">Transmembrane helix</keyword>
<dbReference type="AlphaFoldDB" id="A6TX21"/>
<organism evidence="7 8">
    <name type="scientific">Alkaliphilus metalliredigens (strain QYMF)</name>
    <dbReference type="NCBI Taxonomy" id="293826"/>
    <lineage>
        <taxon>Bacteria</taxon>
        <taxon>Bacillati</taxon>
        <taxon>Bacillota</taxon>
        <taxon>Clostridia</taxon>
        <taxon>Peptostreptococcales</taxon>
        <taxon>Natronincolaceae</taxon>
        <taxon>Alkaliphilus</taxon>
    </lineage>
</organism>
<dbReference type="GO" id="GO:0016020">
    <property type="term" value="C:membrane"/>
    <property type="evidence" value="ECO:0007669"/>
    <property type="project" value="UniProtKB-SubCell"/>
</dbReference>
<dbReference type="Proteomes" id="UP000001572">
    <property type="component" value="Chromosome"/>
</dbReference>
<accession>A6TX21</accession>
<evidence type="ECO:0000313" key="8">
    <source>
        <dbReference type="Proteomes" id="UP000001572"/>
    </source>
</evidence>
<dbReference type="Pfam" id="PF12698">
    <property type="entry name" value="ABC2_membrane_3"/>
    <property type="match status" value="1"/>
</dbReference>
<dbReference type="GO" id="GO:0140359">
    <property type="term" value="F:ABC-type transporter activity"/>
    <property type="evidence" value="ECO:0007669"/>
    <property type="project" value="InterPro"/>
</dbReference>
<dbReference type="HOGENOM" id="CLU_068424_0_0_9"/>
<feature type="transmembrane region" description="Helical" evidence="5">
    <location>
        <begin position="321"/>
        <end position="340"/>
    </location>
</feature>
<dbReference type="RefSeq" id="WP_012065627.1">
    <property type="nucleotide sequence ID" value="NC_009633.1"/>
</dbReference>
<proteinExistence type="predicted"/>
<name>A6TX21_ALKMQ</name>
<evidence type="ECO:0000256" key="4">
    <source>
        <dbReference type="ARBA" id="ARBA00023136"/>
    </source>
</evidence>
<feature type="transmembrane region" description="Helical" evidence="5">
    <location>
        <begin position="161"/>
        <end position="184"/>
    </location>
</feature>
<evidence type="ECO:0000313" key="7">
    <source>
        <dbReference type="EMBL" id="ABR50739.1"/>
    </source>
</evidence>
<dbReference type="OrthoDB" id="1710957at2"/>
<reference evidence="8" key="1">
    <citation type="journal article" date="2016" name="Genome Announc.">
        <title>Complete genome sequence of Alkaliphilus metalliredigens strain QYMF, an alkaliphilic and metal-reducing bacterium isolated from borax-contaminated leachate ponds.</title>
        <authorList>
            <person name="Hwang C."/>
            <person name="Copeland A."/>
            <person name="Lucas S."/>
            <person name="Lapidus A."/>
            <person name="Barry K."/>
            <person name="Detter J.C."/>
            <person name="Glavina Del Rio T."/>
            <person name="Hammon N."/>
            <person name="Israni S."/>
            <person name="Dalin E."/>
            <person name="Tice H."/>
            <person name="Pitluck S."/>
            <person name="Chertkov O."/>
            <person name="Brettin T."/>
            <person name="Bruce D."/>
            <person name="Han C."/>
            <person name="Schmutz J."/>
            <person name="Larimer F."/>
            <person name="Land M.L."/>
            <person name="Hauser L."/>
            <person name="Kyrpides N."/>
            <person name="Mikhailova N."/>
            <person name="Ye Q."/>
            <person name="Zhou J."/>
            <person name="Richardson P."/>
            <person name="Fields M.W."/>
        </authorList>
    </citation>
    <scope>NUCLEOTIDE SEQUENCE [LARGE SCALE GENOMIC DNA]</scope>
    <source>
        <strain evidence="8">QYMF</strain>
    </source>
</reference>
<protein>
    <recommendedName>
        <fullName evidence="6">ABC-2 type transporter transmembrane domain-containing protein</fullName>
    </recommendedName>
</protein>
<dbReference type="eggNOG" id="COG1668">
    <property type="taxonomic scope" value="Bacteria"/>
</dbReference>
<keyword evidence="4 5" id="KW-0472">Membrane</keyword>
<feature type="transmembrane region" description="Helical" evidence="5">
    <location>
        <begin position="205"/>
        <end position="230"/>
    </location>
</feature>
<keyword evidence="8" id="KW-1185">Reference proteome</keyword>
<gene>
    <name evidence="7" type="ordered locus">Amet_4669</name>
</gene>
<sequence>MKRLAGLLKKDFKIAYRNFFFLIVMVVAVLLIGVVQFLIPESVNTSTNIIYSLEDESIEEFQPLLTYLDAQPQNSTVASRDEIVALMKENQNTVGLRLYEMEGNPAFELIMQGYENPQSQRALALTIEAILDGETINDRGIETVILRDQRSLGEIPFNKQMVPLILLNEPVMLGFIFLAALIFMEKEEGTIKAYMISPGGVGLYLFSKLVLMVVLGLLSTILITLLTVGINVNWPMLVSVVAAGTLFSSTIAMLLASFFDNISKAMIWILGISLLLTAPMISYFTPSFSPRLITMIPIYNLMFAIREAIFPVGNNAVVYESLLVLTGLSGILYGLALMSYKRNLLRD</sequence>
<dbReference type="InterPro" id="IPR013525">
    <property type="entry name" value="ABC2_TM"/>
</dbReference>
<dbReference type="EMBL" id="CP000724">
    <property type="protein sequence ID" value="ABR50739.1"/>
    <property type="molecule type" value="Genomic_DNA"/>
</dbReference>
<dbReference type="KEGG" id="amt:Amet_4669"/>